<keyword evidence="2" id="KW-1185">Reference proteome</keyword>
<protein>
    <recommendedName>
        <fullName evidence="3">Secreted protein</fullName>
    </recommendedName>
</protein>
<organism evidence="1 2">
    <name type="scientific">Streptomyces griseiscabiei</name>
    <dbReference type="NCBI Taxonomy" id="2993540"/>
    <lineage>
        <taxon>Bacteria</taxon>
        <taxon>Bacillati</taxon>
        <taxon>Actinomycetota</taxon>
        <taxon>Actinomycetes</taxon>
        <taxon>Kitasatosporales</taxon>
        <taxon>Streptomycetaceae</taxon>
        <taxon>Streptomyces</taxon>
    </lineage>
</organism>
<sequence length="127" mass="13654">MAPEVRIFSIAVAVIFLAGGGFAAGRLTAPEAPASTVDCSEPRKLSEEFINNSSKNQEAEQQRYEGRMAANAILQTPDCFSSTDRAAAQTLLDTIEQGVQQDAIDGLRSDTEECVEDATDAYSWSDC</sequence>
<dbReference type="RefSeq" id="WP_086761737.1">
    <property type="nucleotide sequence ID" value="NZ_JAGJBZ010000001.1"/>
</dbReference>
<reference evidence="1 2" key="1">
    <citation type="journal article" date="2023" name="Microb. Genom.">
        <title>Mesoterricola silvestris gen. nov., sp. nov., Mesoterricola sediminis sp. nov., Geothrix oryzae sp. nov., Geothrix edaphica sp. nov., Geothrix rubra sp. nov., and Geothrix limicola sp. nov., six novel members of Acidobacteriota isolated from soils.</title>
        <authorList>
            <person name="Weisberg A.J."/>
            <person name="Pearce E."/>
            <person name="Kramer C.G."/>
            <person name="Chang J.H."/>
            <person name="Clarke C.R."/>
        </authorList>
    </citation>
    <scope>NUCLEOTIDE SEQUENCE [LARGE SCALE GENOMIC DNA]</scope>
    <source>
        <strain evidence="1 2">NRRL_B-2795</strain>
    </source>
</reference>
<gene>
    <name evidence="1" type="ORF">PV517_45450</name>
</gene>
<name>A0ABU4LJE9_9ACTN</name>
<evidence type="ECO:0000313" key="1">
    <source>
        <dbReference type="EMBL" id="MDX2915906.1"/>
    </source>
</evidence>
<evidence type="ECO:0008006" key="3">
    <source>
        <dbReference type="Google" id="ProtNLM"/>
    </source>
</evidence>
<evidence type="ECO:0000313" key="2">
    <source>
        <dbReference type="Proteomes" id="UP001271723"/>
    </source>
</evidence>
<accession>A0ABU4LJE9</accession>
<comment type="caution">
    <text evidence="1">The sequence shown here is derived from an EMBL/GenBank/DDBJ whole genome shotgun (WGS) entry which is preliminary data.</text>
</comment>
<dbReference type="EMBL" id="JARAVY010000036">
    <property type="protein sequence ID" value="MDX2915906.1"/>
    <property type="molecule type" value="Genomic_DNA"/>
</dbReference>
<dbReference type="Proteomes" id="UP001271723">
    <property type="component" value="Unassembled WGS sequence"/>
</dbReference>
<proteinExistence type="predicted"/>